<name>A0A6G1KUV0_9PEZI</name>
<proteinExistence type="predicted"/>
<organism evidence="1 2">
    <name type="scientific">Teratosphaeria nubilosa</name>
    <dbReference type="NCBI Taxonomy" id="161662"/>
    <lineage>
        <taxon>Eukaryota</taxon>
        <taxon>Fungi</taxon>
        <taxon>Dikarya</taxon>
        <taxon>Ascomycota</taxon>
        <taxon>Pezizomycotina</taxon>
        <taxon>Dothideomycetes</taxon>
        <taxon>Dothideomycetidae</taxon>
        <taxon>Mycosphaerellales</taxon>
        <taxon>Teratosphaeriaceae</taxon>
        <taxon>Teratosphaeria</taxon>
    </lineage>
</organism>
<dbReference type="EMBL" id="ML995922">
    <property type="protein sequence ID" value="KAF2764453.1"/>
    <property type="molecule type" value="Genomic_DNA"/>
</dbReference>
<accession>A0A6G1KUV0</accession>
<dbReference type="AlphaFoldDB" id="A0A6G1KUV0"/>
<dbReference type="OrthoDB" id="10409545at2759"/>
<gene>
    <name evidence="1" type="ORF">EJ03DRAFT_355759</name>
</gene>
<dbReference type="Proteomes" id="UP000799436">
    <property type="component" value="Unassembled WGS sequence"/>
</dbReference>
<evidence type="ECO:0000313" key="2">
    <source>
        <dbReference type="Proteomes" id="UP000799436"/>
    </source>
</evidence>
<keyword evidence="2" id="KW-1185">Reference proteome</keyword>
<reference evidence="1" key="1">
    <citation type="journal article" date="2020" name="Stud. Mycol.">
        <title>101 Dothideomycetes genomes: a test case for predicting lifestyles and emergence of pathogens.</title>
        <authorList>
            <person name="Haridas S."/>
            <person name="Albert R."/>
            <person name="Binder M."/>
            <person name="Bloem J."/>
            <person name="Labutti K."/>
            <person name="Salamov A."/>
            <person name="Andreopoulos B."/>
            <person name="Baker S."/>
            <person name="Barry K."/>
            <person name="Bills G."/>
            <person name="Bluhm B."/>
            <person name="Cannon C."/>
            <person name="Castanera R."/>
            <person name="Culley D."/>
            <person name="Daum C."/>
            <person name="Ezra D."/>
            <person name="Gonzalez J."/>
            <person name="Henrissat B."/>
            <person name="Kuo A."/>
            <person name="Liang C."/>
            <person name="Lipzen A."/>
            <person name="Lutzoni F."/>
            <person name="Magnuson J."/>
            <person name="Mondo S."/>
            <person name="Nolan M."/>
            <person name="Ohm R."/>
            <person name="Pangilinan J."/>
            <person name="Park H.-J."/>
            <person name="Ramirez L."/>
            <person name="Alfaro M."/>
            <person name="Sun H."/>
            <person name="Tritt A."/>
            <person name="Yoshinaga Y."/>
            <person name="Zwiers L.-H."/>
            <person name="Turgeon B."/>
            <person name="Goodwin S."/>
            <person name="Spatafora J."/>
            <person name="Crous P."/>
            <person name="Grigoriev I."/>
        </authorList>
    </citation>
    <scope>NUCLEOTIDE SEQUENCE</scope>
    <source>
        <strain evidence="1">CBS 116005</strain>
    </source>
</reference>
<sequence length="235" mass="25923">MVLHVQLTIAARREAIIRTSTMLSTAVQDDTFRYKVTKLTIGFTNGLETGFSASEFAELIVEGRSAAAVAEHDEILEALACGFLAGRWSCKGVKKLVIKGMSCTYGLNDFLEALEFLDSMTLESLTFREEDALALFDNNPFAELPGLENLTIRDVSLLEQGQTHATADAKRVPLLEPLRLHLPRRYTTLDRSFSGEDGGEPGSLKLYPEENVVVMTCYNAMRVARGTLWPGQTGQ</sequence>
<evidence type="ECO:0000313" key="1">
    <source>
        <dbReference type="EMBL" id="KAF2764453.1"/>
    </source>
</evidence>
<protein>
    <submittedName>
        <fullName evidence="1">Uncharacterized protein</fullName>
    </submittedName>
</protein>